<accession>A0A0E3K3Y4</accession>
<dbReference type="STRING" id="1548.CSCA_4405"/>
<evidence type="ECO:0000256" key="1">
    <source>
        <dbReference type="SAM" id="Phobius"/>
    </source>
</evidence>
<evidence type="ECO:0000313" key="4">
    <source>
        <dbReference type="Proteomes" id="UP000033115"/>
    </source>
</evidence>
<protein>
    <submittedName>
        <fullName evidence="3">FHA domain containing protein</fullName>
    </submittedName>
</protein>
<dbReference type="RefSeq" id="WP_029159390.1">
    <property type="nucleotide sequence ID" value="NZ_CP009933.1"/>
</dbReference>
<evidence type="ECO:0000313" key="3">
    <source>
        <dbReference type="EMBL" id="AKA71530.1"/>
    </source>
</evidence>
<dbReference type="Gene3D" id="2.60.200.20">
    <property type="match status" value="1"/>
</dbReference>
<dbReference type="InterPro" id="IPR008984">
    <property type="entry name" value="SMAD_FHA_dom_sf"/>
</dbReference>
<organism evidence="3 4">
    <name type="scientific">Clostridium scatologenes</name>
    <dbReference type="NCBI Taxonomy" id="1548"/>
    <lineage>
        <taxon>Bacteria</taxon>
        <taxon>Bacillati</taxon>
        <taxon>Bacillota</taxon>
        <taxon>Clostridia</taxon>
        <taxon>Eubacteriales</taxon>
        <taxon>Clostridiaceae</taxon>
        <taxon>Clostridium</taxon>
    </lineage>
</organism>
<keyword evidence="1" id="KW-0812">Transmembrane</keyword>
<dbReference type="Proteomes" id="UP000033115">
    <property type="component" value="Chromosome"/>
</dbReference>
<keyword evidence="4" id="KW-1185">Reference proteome</keyword>
<dbReference type="PROSITE" id="PS50006">
    <property type="entry name" value="FHA_DOMAIN"/>
    <property type="match status" value="1"/>
</dbReference>
<dbReference type="PANTHER" id="PTHR23308">
    <property type="entry name" value="NUCLEAR INHIBITOR OF PROTEIN PHOSPHATASE-1"/>
    <property type="match status" value="1"/>
</dbReference>
<feature type="transmembrane region" description="Helical" evidence="1">
    <location>
        <begin position="6"/>
        <end position="30"/>
    </location>
</feature>
<dbReference type="InterPro" id="IPR050923">
    <property type="entry name" value="Cell_Proc_Reg/RNA_Proc"/>
</dbReference>
<dbReference type="Pfam" id="PF00498">
    <property type="entry name" value="FHA"/>
    <property type="match status" value="1"/>
</dbReference>
<dbReference type="InterPro" id="IPR000253">
    <property type="entry name" value="FHA_dom"/>
</dbReference>
<dbReference type="KEGG" id="csq:CSCA_4405"/>
<reference evidence="3 4" key="1">
    <citation type="journal article" date="2015" name="J. Biotechnol.">
        <title>Complete genome sequence of a malodorant-producing acetogen, Clostridium scatologenes ATCC 25775(T).</title>
        <authorList>
            <person name="Zhu Z."/>
            <person name="Guo T."/>
            <person name="Zheng H."/>
            <person name="Song T."/>
            <person name="Ouyang P."/>
            <person name="Xie J."/>
        </authorList>
    </citation>
    <scope>NUCLEOTIDE SEQUENCE [LARGE SCALE GENOMIC DNA]</scope>
    <source>
        <strain evidence="3 4">ATCC 25775</strain>
    </source>
</reference>
<keyword evidence="1" id="KW-1133">Transmembrane helix</keyword>
<dbReference type="SMART" id="SM00240">
    <property type="entry name" value="FHA"/>
    <property type="match status" value="1"/>
</dbReference>
<dbReference type="SUPFAM" id="SSF49879">
    <property type="entry name" value="SMAD/FHA domain"/>
    <property type="match status" value="1"/>
</dbReference>
<keyword evidence="1" id="KW-0472">Membrane</keyword>
<name>A0A0E3K3Y4_CLOSL</name>
<sequence>MDLNKLSLVFKIIIIAIVYIIISLALRIMYKDIKGGDKKNRKRHRKSLGLEIINAGNNSNLRKGAVIPIHGEVNIGRKSGNFIVLDDPYASGYHARIFLKNNDCILEDLNSTNGTLLNGNRVNGRKYLNSGDEIVIGNTSFKVIG</sequence>
<dbReference type="EMBL" id="CP009933">
    <property type="protein sequence ID" value="AKA71530.1"/>
    <property type="molecule type" value="Genomic_DNA"/>
</dbReference>
<feature type="domain" description="FHA" evidence="2">
    <location>
        <begin position="73"/>
        <end position="122"/>
    </location>
</feature>
<gene>
    <name evidence="3" type="ORF">CSCA_4405</name>
</gene>
<evidence type="ECO:0000259" key="2">
    <source>
        <dbReference type="PROSITE" id="PS50006"/>
    </source>
</evidence>
<dbReference type="HOGENOM" id="CLU_131367_1_1_9"/>
<proteinExistence type="predicted"/>
<dbReference type="AlphaFoldDB" id="A0A0E3K3Y4"/>